<accession>A0A7L4GYC2</accession>
<comment type="similarity">
    <text evidence="1">Belongs to the FAM118 family.</text>
</comment>
<protein>
    <submittedName>
        <fullName evidence="5">F118A protein</fullName>
    </submittedName>
</protein>
<proteinExistence type="inferred from homology"/>
<evidence type="ECO:0000313" key="6">
    <source>
        <dbReference type="Proteomes" id="UP000584326"/>
    </source>
</evidence>
<dbReference type="OrthoDB" id="6247875at2759"/>
<comment type="caution">
    <text evidence="5">The sequence shown here is derived from an EMBL/GenBank/DDBJ whole genome shotgun (WGS) entry which is preliminary data.</text>
</comment>
<sequence>YRKFLKSLIRKQPQDLLLVTGTGVSAAVAPGIPALCSWRSCLQAVIEAAEELEVLDPGDVAEFRKKVIKDGDLLVVAHDLIRKMSPRTGNTKPNFFQDCLMEVFDNLEHHIQNPVVLQSILRLMERGTMVLTTNYDNLLEIFGRQQGKPMESLDLKDKDKVLQWASGQIKYGVLHIHGLYTDPCGMVLDPSGYKEVTQDPEVLEVLQNLYQTKSFLFLGCGETLRDQIFQAVFLYTVKNKVDLEHYMLVLKENEDCFFKLQADMLLHGIKVVSYGDCFKQFPEYVQDLTAQICKQRSPGTSCVDCAERKSGEHGTDPPKPINQSD</sequence>
<feature type="compositionally biased region" description="Basic and acidic residues" evidence="4">
    <location>
        <begin position="306"/>
        <end position="316"/>
    </location>
</feature>
<dbReference type="PANTHER" id="PTHR28623:SF2">
    <property type="entry name" value="PROTEIN FAM118A"/>
    <property type="match status" value="1"/>
</dbReference>
<evidence type="ECO:0000256" key="2">
    <source>
        <dbReference type="ARBA" id="ARBA00022553"/>
    </source>
</evidence>
<gene>
    <name evidence="5" type="primary">Fam118a</name>
    <name evidence="5" type="ORF">PODSTR_R12188</name>
</gene>
<feature type="non-terminal residue" evidence="5">
    <location>
        <position position="1"/>
    </location>
</feature>
<keyword evidence="3" id="KW-0007">Acetylation</keyword>
<keyword evidence="2" id="KW-0597">Phosphoprotein</keyword>
<dbReference type="EMBL" id="VZTK01018317">
    <property type="protein sequence ID" value="NXX17914.1"/>
    <property type="molecule type" value="Genomic_DNA"/>
</dbReference>
<organism evidence="5 6">
    <name type="scientific">Podargus strigoides</name>
    <name type="common">Tawny frogmouth</name>
    <name type="synonym">Caprimulgus strigoides</name>
    <dbReference type="NCBI Taxonomy" id="8905"/>
    <lineage>
        <taxon>Eukaryota</taxon>
        <taxon>Metazoa</taxon>
        <taxon>Chordata</taxon>
        <taxon>Craniata</taxon>
        <taxon>Vertebrata</taxon>
        <taxon>Euteleostomi</taxon>
        <taxon>Archelosauria</taxon>
        <taxon>Archosauria</taxon>
        <taxon>Dinosauria</taxon>
        <taxon>Saurischia</taxon>
        <taxon>Theropoda</taxon>
        <taxon>Coelurosauria</taxon>
        <taxon>Aves</taxon>
        <taxon>Neognathae</taxon>
        <taxon>Neoaves</taxon>
        <taxon>Strisores</taxon>
        <taxon>Caprimulgiformes</taxon>
        <taxon>Podargidae</taxon>
        <taxon>Podargus</taxon>
    </lineage>
</organism>
<evidence type="ECO:0000256" key="3">
    <source>
        <dbReference type="ARBA" id="ARBA00022990"/>
    </source>
</evidence>
<dbReference type="PANTHER" id="PTHR28623">
    <property type="entry name" value="PROTEIN FAM118B"/>
    <property type="match status" value="1"/>
</dbReference>
<name>A0A7L4GYC2_PODST</name>
<evidence type="ECO:0000256" key="1">
    <source>
        <dbReference type="ARBA" id="ARBA00006491"/>
    </source>
</evidence>
<keyword evidence="6" id="KW-1185">Reference proteome</keyword>
<dbReference type="Pfam" id="PF13289">
    <property type="entry name" value="SIR2_2"/>
    <property type="match status" value="1"/>
</dbReference>
<reference evidence="5 6" key="1">
    <citation type="submission" date="2020-02" db="EMBL/GenBank/DDBJ databases">
        <title>Bird 10,000 Genomes (B10K) Project - Family phase.</title>
        <authorList>
            <person name="Zhang G."/>
        </authorList>
    </citation>
    <scope>NUCLEOTIDE SEQUENCE [LARGE SCALE GENOMIC DNA]</scope>
    <source>
        <strain evidence="5">B10K-DU-001-40</strain>
        <tissue evidence="5">Muscle</tissue>
    </source>
</reference>
<dbReference type="Proteomes" id="UP000584326">
    <property type="component" value="Unassembled WGS sequence"/>
</dbReference>
<feature type="region of interest" description="Disordered" evidence="4">
    <location>
        <begin position="306"/>
        <end position="325"/>
    </location>
</feature>
<dbReference type="InterPro" id="IPR038916">
    <property type="entry name" value="FAM118"/>
</dbReference>
<evidence type="ECO:0000256" key="4">
    <source>
        <dbReference type="SAM" id="MobiDB-lite"/>
    </source>
</evidence>
<evidence type="ECO:0000313" key="5">
    <source>
        <dbReference type="EMBL" id="NXX17914.1"/>
    </source>
</evidence>
<dbReference type="AlphaFoldDB" id="A0A7L4GYC2"/>
<feature type="non-terminal residue" evidence="5">
    <location>
        <position position="325"/>
    </location>
</feature>